<dbReference type="RefSeq" id="WP_177199801.1">
    <property type="nucleotide sequence ID" value="NZ_FOLE01000001.1"/>
</dbReference>
<dbReference type="Pfam" id="PF04264">
    <property type="entry name" value="YceI"/>
    <property type="match status" value="1"/>
</dbReference>
<evidence type="ECO:0000259" key="1">
    <source>
        <dbReference type="SMART" id="SM00867"/>
    </source>
</evidence>
<keyword evidence="3" id="KW-1185">Reference proteome</keyword>
<accession>A0A1I1DJ02</accession>
<name>A0A1I1DJ02_9BACT</name>
<sequence>MATSKWSIDPFHSEIQFKVKHLMITNVTGSFSKYAASITADDEKLTNAKVTFTAEVDSISTGNDQRDGHLKSDDFFSAAKFPQVRFTSTSASVVGGKVEGLLTIRDVTRPVTLDVDFGGIVVDGYGQTKAGFSISGKINRKDFDLQWSAVTEAGGVVVSDEVRIVAEVQFVKEA</sequence>
<dbReference type="SMART" id="SM00867">
    <property type="entry name" value="YceI"/>
    <property type="match status" value="1"/>
</dbReference>
<proteinExistence type="predicted"/>
<dbReference type="PANTHER" id="PTHR34406:SF1">
    <property type="entry name" value="PROTEIN YCEI"/>
    <property type="match status" value="1"/>
</dbReference>
<dbReference type="PANTHER" id="PTHR34406">
    <property type="entry name" value="PROTEIN YCEI"/>
    <property type="match status" value="1"/>
</dbReference>
<feature type="domain" description="Lipid/polyisoprenoid-binding YceI-like" evidence="1">
    <location>
        <begin position="5"/>
        <end position="171"/>
    </location>
</feature>
<evidence type="ECO:0000313" key="2">
    <source>
        <dbReference type="EMBL" id="SFB74416.1"/>
    </source>
</evidence>
<dbReference type="InterPro" id="IPR007372">
    <property type="entry name" value="Lipid/polyisoprenoid-bd_YceI"/>
</dbReference>
<dbReference type="Gene3D" id="2.40.128.110">
    <property type="entry name" value="Lipid/polyisoprenoid-binding, YceI-like"/>
    <property type="match status" value="1"/>
</dbReference>
<dbReference type="InterPro" id="IPR036761">
    <property type="entry name" value="TTHA0802/YceI-like_sf"/>
</dbReference>
<organism evidence="2 3">
    <name type="scientific">Flexibacter flexilis DSM 6793</name>
    <dbReference type="NCBI Taxonomy" id="927664"/>
    <lineage>
        <taxon>Bacteria</taxon>
        <taxon>Pseudomonadati</taxon>
        <taxon>Bacteroidota</taxon>
        <taxon>Cytophagia</taxon>
        <taxon>Cytophagales</taxon>
        <taxon>Flexibacteraceae</taxon>
        <taxon>Flexibacter</taxon>
    </lineage>
</organism>
<dbReference type="EMBL" id="FOLE01000001">
    <property type="protein sequence ID" value="SFB74416.1"/>
    <property type="molecule type" value="Genomic_DNA"/>
</dbReference>
<protein>
    <submittedName>
        <fullName evidence="2">Polyisoprenoid-binding protein YceI</fullName>
    </submittedName>
</protein>
<dbReference type="AlphaFoldDB" id="A0A1I1DJ02"/>
<dbReference type="STRING" id="927664.SAMN05421780_101227"/>
<gene>
    <name evidence="2" type="ORF">SAMN05421780_101227</name>
</gene>
<evidence type="ECO:0000313" key="3">
    <source>
        <dbReference type="Proteomes" id="UP000199514"/>
    </source>
</evidence>
<dbReference type="SUPFAM" id="SSF101874">
    <property type="entry name" value="YceI-like"/>
    <property type="match status" value="1"/>
</dbReference>
<dbReference type="Proteomes" id="UP000199514">
    <property type="component" value="Unassembled WGS sequence"/>
</dbReference>
<reference evidence="2 3" key="1">
    <citation type="submission" date="2016-10" db="EMBL/GenBank/DDBJ databases">
        <authorList>
            <person name="de Groot N.N."/>
        </authorList>
    </citation>
    <scope>NUCLEOTIDE SEQUENCE [LARGE SCALE GENOMIC DNA]</scope>
    <source>
        <strain evidence="2 3">DSM 6793</strain>
    </source>
</reference>